<gene>
    <name evidence="2" type="ORF">RRH01S_07_02770</name>
</gene>
<evidence type="ECO:0008006" key="4">
    <source>
        <dbReference type="Google" id="ProtNLM"/>
    </source>
</evidence>
<keyword evidence="1" id="KW-0472">Membrane</keyword>
<comment type="caution">
    <text evidence="2">The sequence shown here is derived from an EMBL/GenBank/DDBJ whole genome shotgun (WGS) entry which is preliminary data.</text>
</comment>
<evidence type="ECO:0000256" key="1">
    <source>
        <dbReference type="SAM" id="Phobius"/>
    </source>
</evidence>
<evidence type="ECO:0000313" key="3">
    <source>
        <dbReference type="Proteomes" id="UP000026941"/>
    </source>
</evidence>
<dbReference type="GeneID" id="86849492"/>
<proteinExistence type="predicted"/>
<dbReference type="InterPro" id="IPR009495">
    <property type="entry name" value="NrsF"/>
</dbReference>
<sequence>MKTAGDTDLVIRNLAGEAGAGQRRSTLSFERTLLLATILSLACAIVLVFATFGFQPELQATLRSAPFHHKIISMLMLAGGGILAVRHAGKPGSAAFSLAMLLPGLALLLIGAASDASGFPLMGRSGVSVPSCLTAMVLLSLAPLVLIIAALRTGVTTRPAMAGAAAGILAGALGAAAYAFVCKNDGGLFVAVWYSVSIVIVMGLGAFVGKRALAW</sequence>
<feature type="transmembrane region" description="Helical" evidence="1">
    <location>
        <begin position="187"/>
        <end position="209"/>
    </location>
</feature>
<keyword evidence="1" id="KW-1133">Transmembrane helix</keyword>
<dbReference type="Proteomes" id="UP000026941">
    <property type="component" value="Unassembled WGS sequence"/>
</dbReference>
<protein>
    <recommendedName>
        <fullName evidence="4">DUF1109 domain-containing protein</fullName>
    </recommendedName>
</protein>
<dbReference type="EMBL" id="BAYX01000007">
    <property type="protein sequence ID" value="GAJ94075.1"/>
    <property type="molecule type" value="Genomic_DNA"/>
</dbReference>
<feature type="transmembrane region" description="Helical" evidence="1">
    <location>
        <begin position="33"/>
        <end position="55"/>
    </location>
</feature>
<feature type="transmembrane region" description="Helical" evidence="1">
    <location>
        <begin position="67"/>
        <end position="85"/>
    </location>
</feature>
<dbReference type="RefSeq" id="WP_012652294.1">
    <property type="nucleotide sequence ID" value="NZ_BAYX01000007.1"/>
</dbReference>
<accession>A0AA87U5K7</accession>
<dbReference type="Pfam" id="PF06532">
    <property type="entry name" value="NrsF"/>
    <property type="match status" value="1"/>
</dbReference>
<organism evidence="2 3">
    <name type="scientific">Rhizobium rhizogenes NBRC 13257</name>
    <dbReference type="NCBI Taxonomy" id="1220581"/>
    <lineage>
        <taxon>Bacteria</taxon>
        <taxon>Pseudomonadati</taxon>
        <taxon>Pseudomonadota</taxon>
        <taxon>Alphaproteobacteria</taxon>
        <taxon>Hyphomicrobiales</taxon>
        <taxon>Rhizobiaceae</taxon>
        <taxon>Rhizobium/Agrobacterium group</taxon>
        <taxon>Rhizobium</taxon>
    </lineage>
</organism>
<evidence type="ECO:0000313" key="2">
    <source>
        <dbReference type="EMBL" id="GAJ94075.1"/>
    </source>
</evidence>
<feature type="transmembrane region" description="Helical" evidence="1">
    <location>
        <begin position="163"/>
        <end position="181"/>
    </location>
</feature>
<reference evidence="2 3" key="1">
    <citation type="submission" date="2014-05" db="EMBL/GenBank/DDBJ databases">
        <title>Whole genome shotgun sequence of Rhizobium rhizogenes NBRC 13257.</title>
        <authorList>
            <person name="Katano-Makiyama Y."/>
            <person name="Hosoyama A."/>
            <person name="Hashimoto M."/>
            <person name="Hosoyama Y."/>
            <person name="Noguchi M."/>
            <person name="Tsuchikane K."/>
            <person name="Kimura A."/>
            <person name="Ohji S."/>
            <person name="Ichikawa N."/>
            <person name="Yamazoe A."/>
            <person name="Fujita N."/>
        </authorList>
    </citation>
    <scope>NUCLEOTIDE SEQUENCE [LARGE SCALE GENOMIC DNA]</scope>
    <source>
        <strain evidence="2 3">NBRC 13257</strain>
    </source>
</reference>
<keyword evidence="1" id="KW-0812">Transmembrane</keyword>
<feature type="transmembrane region" description="Helical" evidence="1">
    <location>
        <begin position="133"/>
        <end position="151"/>
    </location>
</feature>
<name>A0AA87U5K7_RHIRH</name>
<feature type="transmembrane region" description="Helical" evidence="1">
    <location>
        <begin position="92"/>
        <end position="113"/>
    </location>
</feature>
<dbReference type="AlphaFoldDB" id="A0AA87U5K7"/>